<proteinExistence type="predicted"/>
<evidence type="ECO:0000313" key="1">
    <source>
        <dbReference type="EMBL" id="SDG92017.1"/>
    </source>
</evidence>
<organism evidence="1 2">
    <name type="scientific">Paraburkholderia phenazinium</name>
    <dbReference type="NCBI Taxonomy" id="60549"/>
    <lineage>
        <taxon>Bacteria</taxon>
        <taxon>Pseudomonadati</taxon>
        <taxon>Pseudomonadota</taxon>
        <taxon>Betaproteobacteria</taxon>
        <taxon>Burkholderiales</taxon>
        <taxon>Burkholderiaceae</taxon>
        <taxon>Paraburkholderia</taxon>
    </lineage>
</organism>
<dbReference type="OrthoDB" id="9106713at2"/>
<dbReference type="RefSeq" id="WP_143016584.1">
    <property type="nucleotide sequence ID" value="NZ_FNCJ01000006.1"/>
</dbReference>
<name>A0A1G7Y6M8_9BURK</name>
<protein>
    <submittedName>
        <fullName evidence="1">Uncharacterized protein</fullName>
    </submittedName>
</protein>
<accession>A0A1G7Y6M8</accession>
<gene>
    <name evidence="1" type="ORF">SAMN05216466_10656</name>
</gene>
<dbReference type="EMBL" id="FNCJ01000006">
    <property type="protein sequence ID" value="SDG92017.1"/>
    <property type="molecule type" value="Genomic_DNA"/>
</dbReference>
<dbReference type="AlphaFoldDB" id="A0A1G7Y6M8"/>
<sequence length="84" mass="9787">MTTTPSMRARAKRTQTMIDDFRGAPHEFQMLKGVLCMAHQWPEADRTRFYRTIDIVMVAQRMDAINNEARDRAKAELEAMQRTA</sequence>
<dbReference type="Proteomes" id="UP000199706">
    <property type="component" value="Unassembled WGS sequence"/>
</dbReference>
<evidence type="ECO:0000313" key="2">
    <source>
        <dbReference type="Proteomes" id="UP000199706"/>
    </source>
</evidence>
<reference evidence="1 2" key="1">
    <citation type="submission" date="2016-10" db="EMBL/GenBank/DDBJ databases">
        <authorList>
            <person name="de Groot N.N."/>
        </authorList>
    </citation>
    <scope>NUCLEOTIDE SEQUENCE [LARGE SCALE GENOMIC DNA]</scope>
    <source>
        <strain evidence="1 2">LMG 2247</strain>
    </source>
</reference>